<evidence type="ECO:0000256" key="9">
    <source>
        <dbReference type="ARBA" id="ARBA00049563"/>
    </source>
</evidence>
<evidence type="ECO:0000256" key="10">
    <source>
        <dbReference type="HAMAP-Rule" id="MF_00185"/>
    </source>
</evidence>
<evidence type="ECO:0000256" key="5">
    <source>
        <dbReference type="ARBA" id="ARBA00022694"/>
    </source>
</evidence>
<organism evidence="14 15">
    <name type="scientific">Agromyces albus</name>
    <dbReference type="NCBI Taxonomy" id="205332"/>
    <lineage>
        <taxon>Bacteria</taxon>
        <taxon>Bacillati</taxon>
        <taxon>Actinomycetota</taxon>
        <taxon>Actinomycetes</taxon>
        <taxon>Micrococcales</taxon>
        <taxon>Microbacteriaceae</taxon>
        <taxon>Agromyces</taxon>
    </lineage>
</organism>
<dbReference type="GO" id="GO:0052381">
    <property type="term" value="F:tRNA dimethylallyltransferase activity"/>
    <property type="evidence" value="ECO:0007669"/>
    <property type="project" value="UniProtKB-UniRule"/>
</dbReference>
<dbReference type="NCBIfam" id="TIGR00174">
    <property type="entry name" value="miaA"/>
    <property type="match status" value="1"/>
</dbReference>
<dbReference type="EC" id="2.5.1.75" evidence="10"/>
<keyword evidence="15" id="KW-1185">Reference proteome</keyword>
<dbReference type="PANTHER" id="PTHR11088:SF60">
    <property type="entry name" value="TRNA DIMETHYLALLYLTRANSFERASE"/>
    <property type="match status" value="1"/>
</dbReference>
<dbReference type="EMBL" id="SDPN01000045">
    <property type="protein sequence ID" value="RXZ67558.1"/>
    <property type="molecule type" value="Genomic_DNA"/>
</dbReference>
<dbReference type="PANTHER" id="PTHR11088">
    <property type="entry name" value="TRNA DIMETHYLALLYLTRANSFERASE"/>
    <property type="match status" value="1"/>
</dbReference>
<keyword evidence="5 10" id="KW-0819">tRNA processing</keyword>
<evidence type="ECO:0000313" key="14">
    <source>
        <dbReference type="EMBL" id="RXZ67558.1"/>
    </source>
</evidence>
<dbReference type="InterPro" id="IPR018022">
    <property type="entry name" value="IPT"/>
</dbReference>
<dbReference type="SUPFAM" id="SSF52540">
    <property type="entry name" value="P-loop containing nucleoside triphosphate hydrolases"/>
    <property type="match status" value="1"/>
</dbReference>
<feature type="site" description="Interaction with substrate tRNA" evidence="10">
    <location>
        <position position="125"/>
    </location>
</feature>
<dbReference type="InterPro" id="IPR039657">
    <property type="entry name" value="Dimethylallyltransferase"/>
</dbReference>
<keyword evidence="4 10" id="KW-0808">Transferase</keyword>
<sequence length="306" mass="33516">MTLIAIVGATGTGKSDFALDLAEAFGRVGRVAEVVNADAMQLYRGMDIGTAKLTETQRRGVPHHLLDVLDVTEEASVAAYQSSARSVIDEILARDGVALLVGGSGLYVSSVIHDFRFPGTDAALRARLEQELADQGPGLLHARLRAIDPETAASVDAQNGRRIVRALEVIELTGEPKAARLPDEPVPWREHRIVHLRSDRARLVQRLDERTAAMWQGGLLDEVRGLIPQGIERGVTARQAIGYAQALGELAGRLTRQEAIDETRQLTRTYARRQVAWFKRYRHAETIDPDDVVARGAELARQAAID</sequence>
<evidence type="ECO:0000256" key="7">
    <source>
        <dbReference type="ARBA" id="ARBA00022840"/>
    </source>
</evidence>
<dbReference type="AlphaFoldDB" id="A0A4Q2KQ96"/>
<keyword evidence="8 10" id="KW-0460">Magnesium</keyword>
<dbReference type="GO" id="GO:0005524">
    <property type="term" value="F:ATP binding"/>
    <property type="evidence" value="ECO:0007669"/>
    <property type="project" value="UniProtKB-UniRule"/>
</dbReference>
<feature type="binding site" evidence="10">
    <location>
        <begin position="8"/>
        <end position="15"/>
    </location>
    <ligand>
        <name>ATP</name>
        <dbReference type="ChEBI" id="CHEBI:30616"/>
    </ligand>
</feature>
<dbReference type="InterPro" id="IPR027417">
    <property type="entry name" value="P-loop_NTPase"/>
</dbReference>
<evidence type="ECO:0000256" key="12">
    <source>
        <dbReference type="RuleBase" id="RU003784"/>
    </source>
</evidence>
<evidence type="ECO:0000256" key="6">
    <source>
        <dbReference type="ARBA" id="ARBA00022741"/>
    </source>
</evidence>
<dbReference type="Gene3D" id="1.10.20.140">
    <property type="match status" value="1"/>
</dbReference>
<feature type="binding site" evidence="10">
    <location>
        <begin position="10"/>
        <end position="15"/>
    </location>
    <ligand>
        <name>substrate</name>
    </ligand>
</feature>
<evidence type="ECO:0000256" key="13">
    <source>
        <dbReference type="RuleBase" id="RU003785"/>
    </source>
</evidence>
<keyword evidence="7 10" id="KW-0067">ATP-binding</keyword>
<evidence type="ECO:0000256" key="1">
    <source>
        <dbReference type="ARBA" id="ARBA00001946"/>
    </source>
</evidence>
<dbReference type="RefSeq" id="WP_129522138.1">
    <property type="nucleotide sequence ID" value="NZ_SDPN01000045.1"/>
</dbReference>
<reference evidence="14 15" key="1">
    <citation type="submission" date="2019-01" db="EMBL/GenBank/DDBJ databases">
        <title>Agromyces.</title>
        <authorList>
            <person name="Li J."/>
        </authorList>
    </citation>
    <scope>NUCLEOTIDE SEQUENCE [LARGE SCALE GENOMIC DNA]</scope>
    <source>
        <strain evidence="14 15">DSM 15934</strain>
    </source>
</reference>
<dbReference type="GO" id="GO:0006400">
    <property type="term" value="P:tRNA modification"/>
    <property type="evidence" value="ECO:0007669"/>
    <property type="project" value="TreeGrafter"/>
</dbReference>
<dbReference type="Gene3D" id="3.40.50.300">
    <property type="entry name" value="P-loop containing nucleotide triphosphate hydrolases"/>
    <property type="match status" value="1"/>
</dbReference>
<comment type="function">
    <text evidence="2 10 12">Catalyzes the transfer of a dimethylallyl group onto the adenine at position 37 in tRNAs that read codons beginning with uridine, leading to the formation of N6-(dimethylallyl)adenosine (i(6)A).</text>
</comment>
<evidence type="ECO:0000256" key="2">
    <source>
        <dbReference type="ARBA" id="ARBA00003213"/>
    </source>
</evidence>
<protein>
    <recommendedName>
        <fullName evidence="10">tRNA dimethylallyltransferase</fullName>
        <ecNumber evidence="10">2.5.1.75</ecNumber>
    </recommendedName>
    <alternativeName>
        <fullName evidence="10">Dimethylallyl diphosphate:tRNA dimethylallyltransferase</fullName>
        <shortName evidence="10">DMAPP:tRNA dimethylallyltransferase</shortName>
        <shortName evidence="10">DMATase</shortName>
    </alternativeName>
    <alternativeName>
        <fullName evidence="10">Isopentenyl-diphosphate:tRNA isopentenyltransferase</fullName>
        <shortName evidence="10">IPP transferase</shortName>
        <shortName evidence="10">IPPT</shortName>
        <shortName evidence="10">IPTase</shortName>
    </alternativeName>
</protein>
<evidence type="ECO:0000256" key="3">
    <source>
        <dbReference type="ARBA" id="ARBA00005842"/>
    </source>
</evidence>
<comment type="cofactor">
    <cofactor evidence="1 10">
        <name>Mg(2+)</name>
        <dbReference type="ChEBI" id="CHEBI:18420"/>
    </cofactor>
</comment>
<comment type="similarity">
    <text evidence="3 10 13">Belongs to the IPP transferase family.</text>
</comment>
<evidence type="ECO:0000256" key="11">
    <source>
        <dbReference type="RuleBase" id="RU003783"/>
    </source>
</evidence>
<comment type="subunit">
    <text evidence="10">Monomer.</text>
</comment>
<evidence type="ECO:0000256" key="8">
    <source>
        <dbReference type="ARBA" id="ARBA00022842"/>
    </source>
</evidence>
<dbReference type="HAMAP" id="MF_00185">
    <property type="entry name" value="IPP_trans"/>
    <property type="match status" value="1"/>
</dbReference>
<comment type="catalytic activity">
    <reaction evidence="9 10 11">
        <text>adenosine(37) in tRNA + dimethylallyl diphosphate = N(6)-dimethylallyladenosine(37) in tRNA + diphosphate</text>
        <dbReference type="Rhea" id="RHEA:26482"/>
        <dbReference type="Rhea" id="RHEA-COMP:10162"/>
        <dbReference type="Rhea" id="RHEA-COMP:10375"/>
        <dbReference type="ChEBI" id="CHEBI:33019"/>
        <dbReference type="ChEBI" id="CHEBI:57623"/>
        <dbReference type="ChEBI" id="CHEBI:74411"/>
        <dbReference type="ChEBI" id="CHEBI:74415"/>
        <dbReference type="EC" id="2.5.1.75"/>
    </reaction>
</comment>
<evidence type="ECO:0000256" key="4">
    <source>
        <dbReference type="ARBA" id="ARBA00022679"/>
    </source>
</evidence>
<gene>
    <name evidence="10 14" type="primary">miaA</name>
    <name evidence="14" type="ORF">ESP51_17280</name>
</gene>
<dbReference type="Proteomes" id="UP000293865">
    <property type="component" value="Unassembled WGS sequence"/>
</dbReference>
<proteinExistence type="inferred from homology"/>
<comment type="caution">
    <text evidence="14">The sequence shown here is derived from an EMBL/GenBank/DDBJ whole genome shotgun (WGS) entry which is preliminary data.</text>
</comment>
<dbReference type="OrthoDB" id="9776390at2"/>
<feature type="site" description="Interaction with substrate tRNA" evidence="10">
    <location>
        <position position="104"/>
    </location>
</feature>
<accession>A0A4Q2KQ96</accession>
<comment type="caution">
    <text evidence="10">Lacks conserved residue(s) required for the propagation of feature annotation.</text>
</comment>
<evidence type="ECO:0000313" key="15">
    <source>
        <dbReference type="Proteomes" id="UP000293865"/>
    </source>
</evidence>
<name>A0A4Q2KQ96_9MICO</name>
<dbReference type="Pfam" id="PF01715">
    <property type="entry name" value="IPPT"/>
    <property type="match status" value="1"/>
</dbReference>
<dbReference type="FunFam" id="1.10.20.140:FF:000001">
    <property type="entry name" value="tRNA dimethylallyltransferase"/>
    <property type="match status" value="1"/>
</dbReference>
<keyword evidence="6 10" id="KW-0547">Nucleotide-binding</keyword>